<keyword evidence="2" id="KW-1185">Reference proteome</keyword>
<name>A0A480AXB6_9BURK</name>
<comment type="caution">
    <text evidence="1">The sequence shown here is derived from an EMBL/GenBank/DDBJ whole genome shotgun (WGS) entry which is preliminary data.</text>
</comment>
<gene>
    <name evidence="1" type="ORF">AQPW35_50740</name>
</gene>
<evidence type="ECO:0008006" key="3">
    <source>
        <dbReference type="Google" id="ProtNLM"/>
    </source>
</evidence>
<protein>
    <recommendedName>
        <fullName evidence="3">Flagellar basal body rod protein</fullName>
    </recommendedName>
</protein>
<evidence type="ECO:0000313" key="1">
    <source>
        <dbReference type="EMBL" id="GCL65993.1"/>
    </source>
</evidence>
<dbReference type="EMBL" id="BJCL01000023">
    <property type="protein sequence ID" value="GCL65993.1"/>
    <property type="molecule type" value="Genomic_DNA"/>
</dbReference>
<dbReference type="Proteomes" id="UP000301751">
    <property type="component" value="Unassembled WGS sequence"/>
</dbReference>
<accession>A0A480AXB6</accession>
<sequence length="102" mass="10617">MSSLSPIASVSLSGMRAALAGLDAAGHNIANLATPDFRRQQVVSSTQVSGGVQTSFTQAAQRGSNIEADMVDQLVAKNAFLANLAVFKTGDQLLGSLLDIRR</sequence>
<dbReference type="AlphaFoldDB" id="A0A480AXB6"/>
<evidence type="ECO:0000313" key="2">
    <source>
        <dbReference type="Proteomes" id="UP000301751"/>
    </source>
</evidence>
<dbReference type="OrthoDB" id="5986582at2"/>
<proteinExistence type="predicted"/>
<reference evidence="2" key="1">
    <citation type="submission" date="2019-03" db="EMBL/GenBank/DDBJ databases">
        <title>Aquabacterium pictum sp.nov., the first bacteriochlorophyll a-containing freshwater bacterium in the genus Aquabacterium of the class Betaproteobacteria.</title>
        <authorList>
            <person name="Hirose S."/>
            <person name="Tank M."/>
            <person name="Hara E."/>
            <person name="Tamaki H."/>
            <person name="Takaichi S."/>
            <person name="Haruta S."/>
            <person name="Hanada S."/>
        </authorList>
    </citation>
    <scope>NUCLEOTIDE SEQUENCE [LARGE SCALE GENOMIC DNA]</scope>
    <source>
        <strain evidence="2">W35</strain>
    </source>
</reference>
<organism evidence="1 2">
    <name type="scientific">Pseudaquabacterium pictum</name>
    <dbReference type="NCBI Taxonomy" id="2315236"/>
    <lineage>
        <taxon>Bacteria</taxon>
        <taxon>Pseudomonadati</taxon>
        <taxon>Pseudomonadota</taxon>
        <taxon>Betaproteobacteria</taxon>
        <taxon>Burkholderiales</taxon>
        <taxon>Sphaerotilaceae</taxon>
        <taxon>Pseudaquabacterium</taxon>
    </lineage>
</organism>